<dbReference type="RefSeq" id="WP_151561398.1">
    <property type="nucleotide sequence ID" value="NZ_WBMT01000008.1"/>
</dbReference>
<keyword evidence="2" id="KW-1185">Reference proteome</keyword>
<evidence type="ECO:0000313" key="2">
    <source>
        <dbReference type="Proteomes" id="UP000468735"/>
    </source>
</evidence>
<dbReference type="AlphaFoldDB" id="A0A6H9YNM1"/>
<gene>
    <name evidence="1" type="ORF">F8566_17905</name>
</gene>
<protein>
    <submittedName>
        <fullName evidence="1">Uncharacterized protein</fullName>
    </submittedName>
</protein>
<comment type="caution">
    <text evidence="1">The sequence shown here is derived from an EMBL/GenBank/DDBJ whole genome shotgun (WGS) entry which is preliminary data.</text>
</comment>
<sequence length="179" mass="19727">MTVPLYRNVFLRMFAVAPESESASLAAALAAELQRYGKVRVQEHGPYWKIPDNLEFTVDVTPSGRTGECAASLRSRAPAGWEGTNPGDDVWTSRVGEVFLHPAVEWVNMVVTEAPTLPRFAPGETVRILDSPPAREHDVVDALAEVHGASPGTPRWRYTLMPFGQDWTIELSESELVTP</sequence>
<organism evidence="1 2">
    <name type="scientific">Actinomadura rudentiformis</name>
    <dbReference type="NCBI Taxonomy" id="359158"/>
    <lineage>
        <taxon>Bacteria</taxon>
        <taxon>Bacillati</taxon>
        <taxon>Actinomycetota</taxon>
        <taxon>Actinomycetes</taxon>
        <taxon>Streptosporangiales</taxon>
        <taxon>Thermomonosporaceae</taxon>
        <taxon>Actinomadura</taxon>
    </lineage>
</organism>
<reference evidence="1 2" key="1">
    <citation type="submission" date="2019-09" db="EMBL/GenBank/DDBJ databases">
        <title>Actinomadura physcomitrii sp. nov., a novel actinomycete isolated from moss [Physcomitrium sphaericum (Ludw) Fuernr].</title>
        <authorList>
            <person name="Zhuang X."/>
            <person name="Liu C."/>
        </authorList>
    </citation>
    <scope>NUCLEOTIDE SEQUENCE [LARGE SCALE GENOMIC DNA]</scope>
    <source>
        <strain evidence="1 2">HMC1</strain>
    </source>
</reference>
<accession>A0A6H9YNM1</accession>
<evidence type="ECO:0000313" key="1">
    <source>
        <dbReference type="EMBL" id="KAB2347775.1"/>
    </source>
</evidence>
<dbReference type="EMBL" id="WBMT01000008">
    <property type="protein sequence ID" value="KAB2347775.1"/>
    <property type="molecule type" value="Genomic_DNA"/>
</dbReference>
<dbReference type="Proteomes" id="UP000468735">
    <property type="component" value="Unassembled WGS sequence"/>
</dbReference>
<dbReference type="OrthoDB" id="5196226at2"/>
<proteinExistence type="predicted"/>
<name>A0A6H9YNM1_9ACTN</name>